<proteinExistence type="predicted"/>
<evidence type="ECO:0000256" key="2">
    <source>
        <dbReference type="ARBA" id="ARBA00023015"/>
    </source>
</evidence>
<keyword evidence="5" id="KW-0472">Membrane</keyword>
<sequence>MQPLLSQRLPKILILILICFVIYQDCLMGMVFHEGHQPKCSSVTNPRSSSSKKNKAKKIPQRGLGVAQLEKLRIEEQQKNNCSGSSSSLPLNPLHPIVSSQKKPCIPYFASEPSPSLFRSAAVSSLNPTVDFFKQSASNCEEDLDNFNVSEKIGILGLNQHQNPMANNKIGFIPVSSGVNLQIEPPSNQNYSNNAFQREEVQVAGTNLPWPFYPETVNEIALRYKIPQYNNPFLNPEELSNYGLPPLRFEHKRRDYGKSPLTIFENRFTGYSKEGAPSYNSYQVDRKKSEVHMKKRLRDIDASLDSGFLSLGNSSTQSSSKLKHSIMQSQGNLENPAKRTENSSEQTFYSFLPMAPSSHETDANEESNIDLNLKLY</sequence>
<keyword evidence="5" id="KW-1133">Transmembrane helix</keyword>
<dbReference type="EMBL" id="CM007381">
    <property type="protein sequence ID" value="ONK81105.1"/>
    <property type="molecule type" value="Genomic_DNA"/>
</dbReference>
<keyword evidence="3" id="KW-0804">Transcription</keyword>
<evidence type="ECO:0000256" key="3">
    <source>
        <dbReference type="ARBA" id="ARBA00023163"/>
    </source>
</evidence>
<dbReference type="Gramene" id="ONK81105">
    <property type="protein sequence ID" value="ONK81105"/>
    <property type="gene ID" value="A4U43_C01F25360"/>
</dbReference>
<keyword evidence="1" id="KW-0678">Repressor</keyword>
<feature type="region of interest" description="Disordered" evidence="4">
    <location>
        <begin position="38"/>
        <end position="62"/>
    </location>
</feature>
<keyword evidence="5" id="KW-0812">Transmembrane</keyword>
<evidence type="ECO:0000313" key="7">
    <source>
        <dbReference type="Proteomes" id="UP000243459"/>
    </source>
</evidence>
<accession>A0A5P1FS08</accession>
<organism evidence="6 7">
    <name type="scientific">Asparagus officinalis</name>
    <name type="common">Garden asparagus</name>
    <dbReference type="NCBI Taxonomy" id="4686"/>
    <lineage>
        <taxon>Eukaryota</taxon>
        <taxon>Viridiplantae</taxon>
        <taxon>Streptophyta</taxon>
        <taxon>Embryophyta</taxon>
        <taxon>Tracheophyta</taxon>
        <taxon>Spermatophyta</taxon>
        <taxon>Magnoliopsida</taxon>
        <taxon>Liliopsida</taxon>
        <taxon>Asparagales</taxon>
        <taxon>Asparagaceae</taxon>
        <taxon>Asparagoideae</taxon>
        <taxon>Asparagus</taxon>
    </lineage>
</organism>
<evidence type="ECO:0000256" key="4">
    <source>
        <dbReference type="SAM" id="MobiDB-lite"/>
    </source>
</evidence>
<dbReference type="InterPro" id="IPR040356">
    <property type="entry name" value="SPEAR"/>
</dbReference>
<feature type="compositionally biased region" description="Basic residues" evidence="4">
    <location>
        <begin position="50"/>
        <end position="60"/>
    </location>
</feature>
<evidence type="ECO:0000256" key="1">
    <source>
        <dbReference type="ARBA" id="ARBA00022491"/>
    </source>
</evidence>
<gene>
    <name evidence="6" type="ORF">A4U43_C01F25360</name>
</gene>
<name>A0A5P1FS08_ASPOF</name>
<evidence type="ECO:0000256" key="5">
    <source>
        <dbReference type="SAM" id="Phobius"/>
    </source>
</evidence>
<feature type="region of interest" description="Disordered" evidence="4">
    <location>
        <begin position="313"/>
        <end position="344"/>
    </location>
</feature>
<feature type="transmembrane region" description="Helical" evidence="5">
    <location>
        <begin position="12"/>
        <end position="32"/>
    </location>
</feature>
<keyword evidence="2" id="KW-0805">Transcription regulation</keyword>
<keyword evidence="7" id="KW-1185">Reference proteome</keyword>
<dbReference type="PANTHER" id="PTHR33388:SF1">
    <property type="entry name" value="PROTEIN SPEAR2"/>
    <property type="match status" value="1"/>
</dbReference>
<protein>
    <submittedName>
        <fullName evidence="6">Uncharacterized protein</fullName>
    </submittedName>
</protein>
<dbReference type="Proteomes" id="UP000243459">
    <property type="component" value="Chromosome 1"/>
</dbReference>
<dbReference type="AlphaFoldDB" id="A0A5P1FS08"/>
<evidence type="ECO:0000313" key="6">
    <source>
        <dbReference type="EMBL" id="ONK81105.1"/>
    </source>
</evidence>
<dbReference type="OrthoDB" id="1926221at2759"/>
<reference evidence="7" key="1">
    <citation type="journal article" date="2017" name="Nat. Commun.">
        <title>The asparagus genome sheds light on the origin and evolution of a young Y chromosome.</title>
        <authorList>
            <person name="Harkess A."/>
            <person name="Zhou J."/>
            <person name="Xu C."/>
            <person name="Bowers J.E."/>
            <person name="Van der Hulst R."/>
            <person name="Ayyampalayam S."/>
            <person name="Mercati F."/>
            <person name="Riccardi P."/>
            <person name="McKain M.R."/>
            <person name="Kakrana A."/>
            <person name="Tang H."/>
            <person name="Ray J."/>
            <person name="Groenendijk J."/>
            <person name="Arikit S."/>
            <person name="Mathioni S.M."/>
            <person name="Nakano M."/>
            <person name="Shan H."/>
            <person name="Telgmann-Rauber A."/>
            <person name="Kanno A."/>
            <person name="Yue Z."/>
            <person name="Chen H."/>
            <person name="Li W."/>
            <person name="Chen Y."/>
            <person name="Xu X."/>
            <person name="Zhang Y."/>
            <person name="Luo S."/>
            <person name="Chen H."/>
            <person name="Gao J."/>
            <person name="Mao Z."/>
            <person name="Pires J.C."/>
            <person name="Luo M."/>
            <person name="Kudrna D."/>
            <person name="Wing R.A."/>
            <person name="Meyers B.C."/>
            <person name="Yi K."/>
            <person name="Kong H."/>
            <person name="Lavrijsen P."/>
            <person name="Sunseri F."/>
            <person name="Falavigna A."/>
            <person name="Ye Y."/>
            <person name="Leebens-Mack J.H."/>
            <person name="Chen G."/>
        </authorList>
    </citation>
    <scope>NUCLEOTIDE SEQUENCE [LARGE SCALE GENOMIC DNA]</scope>
    <source>
        <strain evidence="7">cv. DH0086</strain>
    </source>
</reference>
<dbReference type="GO" id="GO:0003700">
    <property type="term" value="F:DNA-binding transcription factor activity"/>
    <property type="evidence" value="ECO:0007669"/>
    <property type="project" value="InterPro"/>
</dbReference>
<dbReference type="PANTHER" id="PTHR33388">
    <property type="entry name" value="OS01G0212500 PROTEIN"/>
    <property type="match status" value="1"/>
</dbReference>